<accession>A0A397PEA7</accession>
<organism evidence="1 2">
    <name type="scientific">Hephaestia caeni</name>
    <dbReference type="NCBI Taxonomy" id="645617"/>
    <lineage>
        <taxon>Bacteria</taxon>
        <taxon>Pseudomonadati</taxon>
        <taxon>Pseudomonadota</taxon>
        <taxon>Alphaproteobacteria</taxon>
        <taxon>Sphingomonadales</taxon>
        <taxon>Sphingomonadaceae</taxon>
        <taxon>Hephaestia</taxon>
    </lineage>
</organism>
<protein>
    <submittedName>
        <fullName evidence="1">Uncharacterized protein</fullName>
    </submittedName>
</protein>
<evidence type="ECO:0000313" key="2">
    <source>
        <dbReference type="Proteomes" id="UP000266568"/>
    </source>
</evidence>
<dbReference type="EMBL" id="QXDC01000002">
    <property type="protein sequence ID" value="RIA46259.1"/>
    <property type="molecule type" value="Genomic_DNA"/>
</dbReference>
<proteinExistence type="predicted"/>
<evidence type="ECO:0000313" key="1">
    <source>
        <dbReference type="EMBL" id="RIA46259.1"/>
    </source>
</evidence>
<comment type="caution">
    <text evidence="1">The sequence shown here is derived from an EMBL/GenBank/DDBJ whole genome shotgun (WGS) entry which is preliminary data.</text>
</comment>
<dbReference type="Proteomes" id="UP000266568">
    <property type="component" value="Unassembled WGS sequence"/>
</dbReference>
<name>A0A397PEA7_9SPHN</name>
<dbReference type="AlphaFoldDB" id="A0A397PEA7"/>
<keyword evidence="2" id="KW-1185">Reference proteome</keyword>
<gene>
    <name evidence="1" type="ORF">DFR49_0794</name>
</gene>
<reference evidence="1 2" key="1">
    <citation type="submission" date="2018-08" db="EMBL/GenBank/DDBJ databases">
        <title>Genomic Encyclopedia of Type Strains, Phase IV (KMG-IV): sequencing the most valuable type-strain genomes for metagenomic binning, comparative biology and taxonomic classification.</title>
        <authorList>
            <person name="Goeker M."/>
        </authorList>
    </citation>
    <scope>NUCLEOTIDE SEQUENCE [LARGE SCALE GENOMIC DNA]</scope>
    <source>
        <strain evidence="1 2">DSM 25527</strain>
    </source>
</reference>
<sequence>MDLTRGLRSLMGSADPERSRAVMLMLEALAILFQKGGNSHSAAHLQMALDGIVTSQAPSTFSALEGQRKH</sequence>